<gene>
    <name evidence="3" type="ORF">IC609_11040</name>
</gene>
<feature type="region of interest" description="Disordered" evidence="1">
    <location>
        <begin position="1"/>
        <end position="21"/>
    </location>
</feature>
<organism evidence="3 4">
    <name type="scientific">Limnohabitans radicicola</name>
    <dbReference type="NCBI Taxonomy" id="2771427"/>
    <lineage>
        <taxon>Bacteria</taxon>
        <taxon>Pseudomonadati</taxon>
        <taxon>Pseudomonadota</taxon>
        <taxon>Betaproteobacteria</taxon>
        <taxon>Burkholderiales</taxon>
        <taxon>Comamonadaceae</taxon>
        <taxon>Limnohabitans</taxon>
    </lineage>
</organism>
<dbReference type="NCBIfam" id="TIGR02532">
    <property type="entry name" value="IV_pilin_GFxxxE"/>
    <property type="match status" value="1"/>
</dbReference>
<keyword evidence="2" id="KW-0812">Transmembrane</keyword>
<name>A0A927FGL6_9BURK</name>
<evidence type="ECO:0000313" key="4">
    <source>
        <dbReference type="Proteomes" id="UP000647424"/>
    </source>
</evidence>
<protein>
    <submittedName>
        <fullName evidence="3">Prepilin-type N-terminal cleavage/methylation domain-containing protein</fullName>
    </submittedName>
</protein>
<dbReference type="EMBL" id="JACYFT010000002">
    <property type="protein sequence ID" value="MBD8051084.1"/>
    <property type="molecule type" value="Genomic_DNA"/>
</dbReference>
<keyword evidence="4" id="KW-1185">Reference proteome</keyword>
<evidence type="ECO:0000256" key="1">
    <source>
        <dbReference type="SAM" id="MobiDB-lite"/>
    </source>
</evidence>
<dbReference type="Proteomes" id="UP000647424">
    <property type="component" value="Unassembled WGS sequence"/>
</dbReference>
<comment type="caution">
    <text evidence="3">The sequence shown here is derived from an EMBL/GenBank/DDBJ whole genome shotgun (WGS) entry which is preliminary data.</text>
</comment>
<sequence>MSLRRQSNPRRKEFRPPSLRPSRLEQRGFTLAEMMVAVALMGLLMIPLSNMLSPALDLRAKVETDTRLELLKQAAVGAYRTEMATVDAQPSAIMALQAGTMAPVAANASGACASAAATFAPLARYLQMSTTDAYKDGWGQGLCVLMTTRQTGTQSGVSYWYHNYAFVSPGRDGAIDTGTSLSATSLTLSGDDKGAFIDGRSLVAAQVEATLAQVKRASDAVAAYFNARYLSNSDRDTAINYFARTNRAGVSAGEFDGTGALPNTGGAPALMTSNGISDVLGLTVLDVTNPWGGILQLDNSSDDVRTPENTTASLRSPPFTARITTTLPGGASITRTAVGAY</sequence>
<dbReference type="RefSeq" id="WP_191819544.1">
    <property type="nucleotide sequence ID" value="NZ_JACYFT010000002.1"/>
</dbReference>
<keyword evidence="2" id="KW-1133">Transmembrane helix</keyword>
<reference evidence="3" key="1">
    <citation type="submission" date="2020-09" db="EMBL/GenBank/DDBJ databases">
        <title>Genome seq and assembly of Limnohabitants sp.</title>
        <authorList>
            <person name="Chhetri G."/>
        </authorList>
    </citation>
    <scope>NUCLEOTIDE SEQUENCE</scope>
    <source>
        <strain evidence="3">JUR4</strain>
    </source>
</reference>
<dbReference type="AlphaFoldDB" id="A0A927FGL6"/>
<accession>A0A927FGL6</accession>
<feature type="transmembrane region" description="Helical" evidence="2">
    <location>
        <begin position="28"/>
        <end position="48"/>
    </location>
</feature>
<evidence type="ECO:0000256" key="2">
    <source>
        <dbReference type="SAM" id="Phobius"/>
    </source>
</evidence>
<evidence type="ECO:0000313" key="3">
    <source>
        <dbReference type="EMBL" id="MBD8051084.1"/>
    </source>
</evidence>
<dbReference type="InterPro" id="IPR012902">
    <property type="entry name" value="N_methyl_site"/>
</dbReference>
<dbReference type="Pfam" id="PF07963">
    <property type="entry name" value="N_methyl"/>
    <property type="match status" value="1"/>
</dbReference>
<keyword evidence="2" id="KW-0472">Membrane</keyword>
<proteinExistence type="predicted"/>